<dbReference type="InterPro" id="IPR011990">
    <property type="entry name" value="TPR-like_helical_dom_sf"/>
</dbReference>
<dbReference type="Pfam" id="PF13432">
    <property type="entry name" value="TPR_16"/>
    <property type="match status" value="1"/>
</dbReference>
<evidence type="ECO:0000256" key="2">
    <source>
        <dbReference type="SAM" id="SignalP"/>
    </source>
</evidence>
<keyword evidence="4" id="KW-1185">Reference proteome</keyword>
<evidence type="ECO:0000313" key="4">
    <source>
        <dbReference type="Proteomes" id="UP000326061"/>
    </source>
</evidence>
<evidence type="ECO:0000313" key="3">
    <source>
        <dbReference type="EMBL" id="QFR43574.1"/>
    </source>
</evidence>
<dbReference type="RefSeq" id="WP_152299637.1">
    <property type="nucleotide sequence ID" value="NZ_CP041166.1"/>
</dbReference>
<protein>
    <submittedName>
        <fullName evidence="3">Tetratricopeptide repeat protein</fullName>
    </submittedName>
</protein>
<proteinExistence type="predicted"/>
<gene>
    <name evidence="3" type="ORF">FJR47_06485</name>
</gene>
<dbReference type="SMART" id="SM00028">
    <property type="entry name" value="TPR"/>
    <property type="match status" value="1"/>
</dbReference>
<feature type="signal peptide" evidence="2">
    <location>
        <begin position="1"/>
        <end position="20"/>
    </location>
</feature>
<dbReference type="AlphaFoldDB" id="A0AAJ4A463"/>
<evidence type="ECO:0000256" key="1">
    <source>
        <dbReference type="PROSITE-ProRule" id="PRU00339"/>
    </source>
</evidence>
<dbReference type="Gene3D" id="1.25.40.10">
    <property type="entry name" value="Tetratricopeptide repeat domain"/>
    <property type="match status" value="1"/>
</dbReference>
<dbReference type="SUPFAM" id="SSF48452">
    <property type="entry name" value="TPR-like"/>
    <property type="match status" value="1"/>
</dbReference>
<keyword evidence="2" id="KW-0732">Signal</keyword>
<dbReference type="Proteomes" id="UP000326061">
    <property type="component" value="Chromosome"/>
</dbReference>
<reference evidence="4" key="1">
    <citation type="submission" date="2019-06" db="EMBL/GenBank/DDBJ databases">
        <title>Sulfurimonas gotlandica sp. nov., a chemoautotrophic and psychrotolerant epsilonproteobacterium isolated from a pelagic redoxcline, and an emended description of the genus Sulfurimonas.</title>
        <authorList>
            <person name="Wang S."/>
            <person name="Jiang L."/>
            <person name="Shao Z."/>
        </authorList>
    </citation>
    <scope>NUCLEOTIDE SEQUENCE [LARGE SCALE GENOMIC DNA]</scope>
    <source>
        <strain evidence="4">1-1N</strain>
    </source>
</reference>
<name>A0AAJ4A463_9BACT</name>
<feature type="repeat" description="TPR" evidence="1">
    <location>
        <begin position="229"/>
        <end position="262"/>
    </location>
</feature>
<keyword evidence="1" id="KW-0802">TPR repeat</keyword>
<dbReference type="Pfam" id="PF13174">
    <property type="entry name" value="TPR_6"/>
    <property type="match status" value="1"/>
</dbReference>
<feature type="chain" id="PRO_5042568168" evidence="2">
    <location>
        <begin position="21"/>
        <end position="313"/>
    </location>
</feature>
<dbReference type="EMBL" id="CP041166">
    <property type="protein sequence ID" value="QFR43574.1"/>
    <property type="molecule type" value="Genomic_DNA"/>
</dbReference>
<dbReference type="InterPro" id="IPR019734">
    <property type="entry name" value="TPR_rpt"/>
</dbReference>
<accession>A0AAJ4A463</accession>
<dbReference type="KEGG" id="suln:FJR47_06485"/>
<sequence>MNRTKLIALLAIISPYYLTGAEPSAFGAGDLNNPNPYGLTSTESVLLETKKDLNKVVIKSNNQANEVDSLRERIDGLQTIIESINSSTHENRLQIKSLFDENEIQKKNSNEYDQRVTKFFQENSDNIIINKQEIEKIKLQIAEISKIVDSINESYITKSEFNALVNDVNKFKDLVAKELKKQIEPKKSLYDGMSNGEIETKAKDLYDKKHYTESIKYYKYLIDNNYKPARSHYMIGEIYYYKKNYAEAIAYFKKSASLYDKADYMPLLMLHTAISMDETGDKNNAKNFYNAVIQQYPETTYAKKAEDKLNLIK</sequence>
<organism evidence="3 4">
    <name type="scientific">Sulfurimonas xiamenensis</name>
    <dbReference type="NCBI Taxonomy" id="2590021"/>
    <lineage>
        <taxon>Bacteria</taxon>
        <taxon>Pseudomonadati</taxon>
        <taxon>Campylobacterota</taxon>
        <taxon>Epsilonproteobacteria</taxon>
        <taxon>Campylobacterales</taxon>
        <taxon>Sulfurimonadaceae</taxon>
        <taxon>Sulfurimonas</taxon>
    </lineage>
</organism>
<dbReference type="PROSITE" id="PS50005">
    <property type="entry name" value="TPR"/>
    <property type="match status" value="1"/>
</dbReference>